<dbReference type="PROSITE" id="PS50005">
    <property type="entry name" value="TPR"/>
    <property type="match status" value="1"/>
</dbReference>
<evidence type="ECO:0000256" key="1">
    <source>
        <dbReference type="SAM" id="Coils"/>
    </source>
</evidence>
<gene>
    <name evidence="3" type="ORF">D4A81_00660</name>
</gene>
<feature type="coiled-coil region" evidence="1">
    <location>
        <begin position="861"/>
        <end position="900"/>
    </location>
</feature>
<keyword evidence="4" id="KW-1185">Reference proteome</keyword>
<dbReference type="Gene3D" id="1.25.40.10">
    <property type="entry name" value="Tetratricopeptide repeat domain"/>
    <property type="match status" value="1"/>
</dbReference>
<organism evidence="3 4">
    <name type="scientific">Lachnoanaerobaculum umeaense</name>
    <dbReference type="NCBI Taxonomy" id="617123"/>
    <lineage>
        <taxon>Bacteria</taxon>
        <taxon>Bacillati</taxon>
        <taxon>Bacillota</taxon>
        <taxon>Clostridia</taxon>
        <taxon>Lachnospirales</taxon>
        <taxon>Lachnospiraceae</taxon>
        <taxon>Lachnoanaerobaculum</taxon>
    </lineage>
</organism>
<dbReference type="OrthoDB" id="9760891at2"/>
<evidence type="ECO:0000256" key="2">
    <source>
        <dbReference type="SAM" id="MobiDB-lite"/>
    </source>
</evidence>
<accession>A0A385Q4S0</accession>
<dbReference type="KEGG" id="lua:D4A81_00660"/>
<dbReference type="EMBL" id="CP032364">
    <property type="protein sequence ID" value="AYB00768.1"/>
    <property type="molecule type" value="Genomic_DNA"/>
</dbReference>
<feature type="compositionally biased region" description="Basic and acidic residues" evidence="2">
    <location>
        <begin position="965"/>
        <end position="1013"/>
    </location>
</feature>
<dbReference type="AlphaFoldDB" id="A0A385Q4S0"/>
<keyword evidence="1" id="KW-0175">Coiled coil</keyword>
<protein>
    <submittedName>
        <fullName evidence="3">Uncharacterized protein</fullName>
    </submittedName>
</protein>
<dbReference type="Pfam" id="PF13181">
    <property type="entry name" value="TPR_8"/>
    <property type="match status" value="1"/>
</dbReference>
<dbReference type="InterPro" id="IPR011990">
    <property type="entry name" value="TPR-like_helical_dom_sf"/>
</dbReference>
<feature type="region of interest" description="Disordered" evidence="2">
    <location>
        <begin position="965"/>
        <end position="1015"/>
    </location>
</feature>
<proteinExistence type="predicted"/>
<dbReference type="RefSeq" id="WP_111524434.1">
    <property type="nucleotide sequence ID" value="NZ_CP032364.1"/>
</dbReference>
<sequence length="1119" mass="128475">MDKYEFNLKVEQLNKLVKSGDYKAAMRITDTIDWSRVHNAGLLTTVSEVYEKNGEYREAREVLLLAYDRAPVGKRALYRLTMLALKEGDISEAQAYYKEYTEISPQDSRKYLMEYHIAVAKGYDINKKIRILEKYCDIEKTDEQWKYELAVLYVKAGRIDDCIKTCDEIMLLFGVGEYVEKAAALKESTGCPLSSKQQEQVDNKEYYEVRLSSIVRKYESGDYPNLNLDDMSVYNPIEDRKATINLIDDEEVVNEDTHINTELFPKVMGVNEVRISETTFKGESVNPEFEAELKRAIAITNENLSKMKGEDYRSSMAEIDEEVRARMERVERIKQGRFTSPLVMAERKKYRINNHFDSMGLPKTHGNREEYQEMMAKMQNTCISEEQEVVSALDEEKDYELLAESIIQQEECLPEVSDVEDIQGERIEPLETEVDIDTETKDMKIDLIDINQDIVDSVSEDRTENVDTISKDGDEVEDAISEENTEVEDTISEENTEVVDTISDEGTEVIDDINEDSDVEEIPVKNITVTETASTKVLENYVPEKKVPIFDNDDLINSYYDEEVDTGVPTVSSVMAKRKEQKNIVKSSIKSETKMEVVDNEEIYYTKEERTFVTKVKRGEEPEEIILKPVIKEIESDDEEVNTIVVEEDITASKIDKKERKSSEATEFVAKDELKSDIEDGNNSDENETIVIEENADDEIREVDLSVQGKVMKARAPKSREPKEFLMRRPGSIMVEGITAEQALENAKNVLREVNERTKIKHSVLKIGADSLNNRGVMNSIDKIKGKDLIIVEAGKLDDNTISELIEFIRNGKETVIFTDTISGIESLIESNDLLHGMSLVMREDEVPVKRKNIVANIVLKERDDERAIREAEEKKELERKEAQKKKEEAQAANDLMAMDIIANILRQETGDENIQFEIQEIGSSNSIKFYKSDEDEKLEPKEEKQTIKLDPVISNAIIEESSKLEKPKKEVKTVERESQKQERKNEKQSVILEKEAKRQTEEPEKENRKQPEVEEVIDYNSDDNTPMGVDQFIAYALNYVKEIECVLSYKTEYAIEERADYMKEDGTPLTKKNARNLVDHAADLAEKPGIMKSIINGLTNSKYDKEGRLILREEHFRI</sequence>
<dbReference type="Proteomes" id="UP000265562">
    <property type="component" value="Chromosome"/>
</dbReference>
<reference evidence="3 4" key="1">
    <citation type="submission" date="2018-09" db="EMBL/GenBank/DDBJ databases">
        <title>Genome sequencing of Lachnoanaerobaculum umeaense DSM 23576.</title>
        <authorList>
            <person name="Kook J.-K."/>
            <person name="Park S.-N."/>
            <person name="Lim Y.K."/>
        </authorList>
    </citation>
    <scope>NUCLEOTIDE SEQUENCE [LARGE SCALE GENOMIC DNA]</scope>
    <source>
        <strain evidence="4">DSM 23576 \ CCUG 58757</strain>
    </source>
</reference>
<dbReference type="SUPFAM" id="SSF48452">
    <property type="entry name" value="TPR-like"/>
    <property type="match status" value="1"/>
</dbReference>
<evidence type="ECO:0000313" key="4">
    <source>
        <dbReference type="Proteomes" id="UP000265562"/>
    </source>
</evidence>
<dbReference type="InterPro" id="IPR019734">
    <property type="entry name" value="TPR_rpt"/>
</dbReference>
<name>A0A385Q4S0_9FIRM</name>
<evidence type="ECO:0000313" key="3">
    <source>
        <dbReference type="EMBL" id="AYB00768.1"/>
    </source>
</evidence>